<feature type="region of interest" description="Disordered" evidence="1">
    <location>
        <begin position="465"/>
        <end position="494"/>
    </location>
</feature>
<proteinExistence type="predicted"/>
<keyword evidence="2" id="KW-1185">Reference proteome</keyword>
<sequence length="696" mass="79308">MDQNAVSYSNCEEGLTEIIELLLVVLDSTEDFSIDVQIRSPTKNIDNDMIFLIKIISSRPYCIEFLLSSYGNYLQKFSNLIMKMQMLENESHITVSICENGEIIRKSYFMETGIDGAYKLKCTKHRAKNAPNPTNTVLNLRMFQSKHSMMLLGKKLYQHLKQISLCSKVSLSLSLAVQENVCHFDIRSVENGQEISAGPHVSTITKYLLSETQFPPLLISTKVALSHDNQELPVISDLPELAFQLVTAGVKTNCHYMCNTNTCTSSLIMLSWYGPGSLPLFEIGDTNSEIKLLKSLDWSQYGMVAAAENSMLWEGQKPCQESIQLKPMHGNSYFVLSLYISIDVIPKEDPRKKLEALSWLRKNRKKWMEKFKEEIDCSLNSIIRQIEKPIRTADEDRITLQYSTAIASISLSISNVVLRSSCEQFRSKCYQLLETEERTSVQQAVNKKLWCITENMGISRPVNAVESEDPSLDKNRNLTSASQTEYQKYESESAGDHEMCIHEEDLEGLNWLPEKNEASSVISYQGIPMSKWNSALEEEKNGVSQELEVLTEDKWGTEARSSFYHQNSHAGVNENIYCLTEKNTKLNCEDQEDIFSNEKESDRLGCEGIAHENDIYSICEDSRGLGIQDQCKEIQEESSAQNEFENHITFQQGPLSMERILGTINSEAIEKSNTEKKIDDWLDDALLEMRDWFNDE</sequence>
<dbReference type="AlphaFoldDB" id="A0A8B8E3S4"/>
<dbReference type="Proteomes" id="UP000694844">
    <property type="component" value="Chromosome 4"/>
</dbReference>
<accession>A0A8B8E3S4</accession>
<reference evidence="3" key="1">
    <citation type="submission" date="2025-08" db="UniProtKB">
        <authorList>
            <consortium name="RefSeq"/>
        </authorList>
    </citation>
    <scope>IDENTIFICATION</scope>
    <source>
        <tissue evidence="3">Whole sample</tissue>
    </source>
</reference>
<dbReference type="GeneID" id="111131250"/>
<evidence type="ECO:0000313" key="2">
    <source>
        <dbReference type="Proteomes" id="UP000694844"/>
    </source>
</evidence>
<dbReference type="OrthoDB" id="6155150at2759"/>
<name>A0A8B8E3S4_CRAVI</name>
<evidence type="ECO:0000256" key="1">
    <source>
        <dbReference type="SAM" id="MobiDB-lite"/>
    </source>
</evidence>
<protein>
    <submittedName>
        <fullName evidence="3">Uncharacterized protein LOC111131250</fullName>
    </submittedName>
</protein>
<gene>
    <name evidence="3" type="primary">LOC111131250</name>
</gene>
<feature type="compositionally biased region" description="Polar residues" evidence="1">
    <location>
        <begin position="477"/>
        <end position="486"/>
    </location>
</feature>
<evidence type="ECO:0000313" key="3">
    <source>
        <dbReference type="RefSeq" id="XP_022334393.1"/>
    </source>
</evidence>
<organism evidence="2 3">
    <name type="scientific">Crassostrea virginica</name>
    <name type="common">Eastern oyster</name>
    <dbReference type="NCBI Taxonomy" id="6565"/>
    <lineage>
        <taxon>Eukaryota</taxon>
        <taxon>Metazoa</taxon>
        <taxon>Spiralia</taxon>
        <taxon>Lophotrochozoa</taxon>
        <taxon>Mollusca</taxon>
        <taxon>Bivalvia</taxon>
        <taxon>Autobranchia</taxon>
        <taxon>Pteriomorphia</taxon>
        <taxon>Ostreida</taxon>
        <taxon>Ostreoidea</taxon>
        <taxon>Ostreidae</taxon>
        <taxon>Crassostrea</taxon>
    </lineage>
</organism>
<dbReference type="KEGG" id="cvn:111131250"/>
<dbReference type="RefSeq" id="XP_022334393.1">
    <property type="nucleotide sequence ID" value="XM_022478685.1"/>
</dbReference>